<dbReference type="InterPro" id="IPR009003">
    <property type="entry name" value="Peptidase_S1_PA"/>
</dbReference>
<dbReference type="CDD" id="cd00190">
    <property type="entry name" value="Tryp_SPc"/>
    <property type="match status" value="1"/>
</dbReference>
<reference evidence="7 8" key="1">
    <citation type="journal article" date="2010" name="Stand. Genomic Sci.">
        <title>Complete genome sequence of Conexibacter woesei type strain (ID131577).</title>
        <authorList>
            <person name="Pukall R."/>
            <person name="Lapidus A."/>
            <person name="Glavina Del Rio T."/>
            <person name="Copeland A."/>
            <person name="Tice H."/>
            <person name="Cheng J.-F."/>
            <person name="Lucas S."/>
            <person name="Chen F."/>
            <person name="Nolan M."/>
            <person name="Bruce D."/>
            <person name="Goodwin L."/>
            <person name="Pitluck S."/>
            <person name="Mavromatis K."/>
            <person name="Ivanova N."/>
            <person name="Ovchinnikova G."/>
            <person name="Pati A."/>
            <person name="Chen A."/>
            <person name="Palaniappan K."/>
            <person name="Land M."/>
            <person name="Hauser L."/>
            <person name="Chang Y.-J."/>
            <person name="Jeffries C.D."/>
            <person name="Chain P."/>
            <person name="Meincke L."/>
            <person name="Sims D."/>
            <person name="Brettin T."/>
            <person name="Detter J.C."/>
            <person name="Rohde M."/>
            <person name="Goeker M."/>
            <person name="Bristow J."/>
            <person name="Eisen J.A."/>
            <person name="Markowitz V."/>
            <person name="Kyrpides N.C."/>
            <person name="Klenk H.-P."/>
            <person name="Hugenholtz P."/>
        </authorList>
    </citation>
    <scope>NUCLEOTIDE SEQUENCE [LARGE SCALE GENOMIC DNA]</scope>
    <source>
        <strain evidence="8">DSM 14684 / CIP 108061 / JCM 11494 / NBRC 100937 / ID131577</strain>
    </source>
</reference>
<dbReference type="PROSITE" id="PS00134">
    <property type="entry name" value="TRYPSIN_HIS"/>
    <property type="match status" value="1"/>
</dbReference>
<feature type="compositionally biased region" description="Low complexity" evidence="4">
    <location>
        <begin position="285"/>
        <end position="299"/>
    </location>
</feature>
<dbReference type="eggNOG" id="COG5640">
    <property type="taxonomic scope" value="Bacteria"/>
</dbReference>
<feature type="region of interest" description="Disordered" evidence="4">
    <location>
        <begin position="272"/>
        <end position="328"/>
    </location>
</feature>
<dbReference type="GO" id="GO:0006508">
    <property type="term" value="P:proteolysis"/>
    <property type="evidence" value="ECO:0007669"/>
    <property type="project" value="UniProtKB-KW"/>
</dbReference>
<evidence type="ECO:0000256" key="4">
    <source>
        <dbReference type="SAM" id="MobiDB-lite"/>
    </source>
</evidence>
<accession>D3FBT0</accession>
<keyword evidence="3" id="KW-0378">Hydrolase</keyword>
<dbReference type="Proteomes" id="UP000008229">
    <property type="component" value="Chromosome"/>
</dbReference>
<feature type="domain" description="Peptidase S1" evidence="6">
    <location>
        <begin position="36"/>
        <end position="273"/>
    </location>
</feature>
<dbReference type="PROSITE" id="PS50240">
    <property type="entry name" value="TRYPSIN_DOM"/>
    <property type="match status" value="1"/>
</dbReference>
<sequence length="427" mass="42499" precursor="true">MARAVPLPLLLLIAAATALPASGAQAAGGPRAQASIVGGGDAAPGSWPSTAFVSATAGDGRSVVCTGTVVAPGAVLTAAHCVTDAGGAPRPAAAFLVVTGRRDLAAAGGQLHEVTRVHVHPAYDPRSVRADAAVVELASTSAAPPATLAGPGDAGLAASGTPAAIAGWGMTSGSGGVPTVLRTAPTTLLPDAACTSAFGGFDAATMLCAADAGSFISATCHGDSGGPLAVARGDGSWVQVGITSWGTDGCDPRLPQVFARVSALSDWVGSVVSGTPPADQPPVDAPAGGQTAPTAARDGAGSRRGAGRDSRGGRGTAARYRGTTRQRRPIALRVSPAGSVGGFDASYRLRCRGGWRSGRVRAPSLAVHASTRGTFDVARSAGRRTSFRITGAFSGAERVSGTVRVVWRARSGERCRSGPIRYVAWRA</sequence>
<organism evidence="7 8">
    <name type="scientific">Conexibacter woesei (strain DSM 14684 / CCUG 47730 / CIP 108061 / JCM 11494 / NBRC 100937 / ID131577)</name>
    <dbReference type="NCBI Taxonomy" id="469383"/>
    <lineage>
        <taxon>Bacteria</taxon>
        <taxon>Bacillati</taxon>
        <taxon>Actinomycetota</taxon>
        <taxon>Thermoleophilia</taxon>
        <taxon>Solirubrobacterales</taxon>
        <taxon>Conexibacteraceae</taxon>
        <taxon>Conexibacter</taxon>
    </lineage>
</organism>
<dbReference type="SUPFAM" id="SSF50494">
    <property type="entry name" value="Trypsin-like serine proteases"/>
    <property type="match status" value="1"/>
</dbReference>
<protein>
    <submittedName>
        <fullName evidence="7">Peptidase S1 and S6 chymotrypsin/Hap</fullName>
    </submittedName>
</protein>
<evidence type="ECO:0000256" key="2">
    <source>
        <dbReference type="ARBA" id="ARBA00023157"/>
    </source>
</evidence>
<evidence type="ECO:0000313" key="8">
    <source>
        <dbReference type="Proteomes" id="UP000008229"/>
    </source>
</evidence>
<dbReference type="Gene3D" id="2.40.10.10">
    <property type="entry name" value="Trypsin-like serine proteases"/>
    <property type="match status" value="1"/>
</dbReference>
<dbReference type="OrthoDB" id="1496095at2"/>
<dbReference type="InterPro" id="IPR050430">
    <property type="entry name" value="Peptidase_S1"/>
</dbReference>
<evidence type="ECO:0000256" key="3">
    <source>
        <dbReference type="RuleBase" id="RU363034"/>
    </source>
</evidence>
<dbReference type="GO" id="GO:0004252">
    <property type="term" value="F:serine-type endopeptidase activity"/>
    <property type="evidence" value="ECO:0007669"/>
    <property type="project" value="InterPro"/>
</dbReference>
<dbReference type="PANTHER" id="PTHR24276:SF98">
    <property type="entry name" value="FI18310P1-RELATED"/>
    <property type="match status" value="1"/>
</dbReference>
<gene>
    <name evidence="7" type="ordered locus">Cwoe_2926</name>
</gene>
<dbReference type="PROSITE" id="PS00135">
    <property type="entry name" value="TRYPSIN_SER"/>
    <property type="match status" value="1"/>
</dbReference>
<comment type="similarity">
    <text evidence="1">Belongs to the peptidase S1 family.</text>
</comment>
<dbReference type="SMART" id="SM00020">
    <property type="entry name" value="Tryp_SPc"/>
    <property type="match status" value="1"/>
</dbReference>
<dbReference type="AlphaFoldDB" id="D3FBT0"/>
<dbReference type="Pfam" id="PF00089">
    <property type="entry name" value="Trypsin"/>
    <property type="match status" value="1"/>
</dbReference>
<keyword evidence="8" id="KW-1185">Reference proteome</keyword>
<feature type="chain" id="PRO_5003043636" evidence="5">
    <location>
        <begin position="27"/>
        <end position="427"/>
    </location>
</feature>
<dbReference type="InterPro" id="IPR018114">
    <property type="entry name" value="TRYPSIN_HIS"/>
</dbReference>
<keyword evidence="3" id="KW-0645">Protease</keyword>
<dbReference type="RefSeq" id="WP_012934396.1">
    <property type="nucleotide sequence ID" value="NC_013739.1"/>
</dbReference>
<evidence type="ECO:0000256" key="1">
    <source>
        <dbReference type="ARBA" id="ARBA00007664"/>
    </source>
</evidence>
<dbReference type="KEGG" id="cwo:Cwoe_2926"/>
<dbReference type="HOGENOM" id="CLU_642074_0_0_11"/>
<keyword evidence="3" id="KW-0720">Serine protease</keyword>
<keyword evidence="5" id="KW-0732">Signal</keyword>
<dbReference type="InterPro" id="IPR033116">
    <property type="entry name" value="TRYPSIN_SER"/>
</dbReference>
<evidence type="ECO:0000259" key="6">
    <source>
        <dbReference type="PROSITE" id="PS50240"/>
    </source>
</evidence>
<name>D3FBT0_CONWI</name>
<proteinExistence type="inferred from homology"/>
<dbReference type="PANTHER" id="PTHR24276">
    <property type="entry name" value="POLYSERASE-RELATED"/>
    <property type="match status" value="1"/>
</dbReference>
<dbReference type="InterPro" id="IPR001254">
    <property type="entry name" value="Trypsin_dom"/>
</dbReference>
<dbReference type="InterPro" id="IPR001314">
    <property type="entry name" value="Peptidase_S1A"/>
</dbReference>
<reference evidence="8" key="2">
    <citation type="submission" date="2010-01" db="EMBL/GenBank/DDBJ databases">
        <title>The complete genome of Conexibacter woesei DSM 14684.</title>
        <authorList>
            <consortium name="US DOE Joint Genome Institute (JGI-PGF)"/>
            <person name="Lucas S."/>
            <person name="Copeland A."/>
            <person name="Lapidus A."/>
            <person name="Glavina del Rio T."/>
            <person name="Dalin E."/>
            <person name="Tice H."/>
            <person name="Bruce D."/>
            <person name="Goodwin L."/>
            <person name="Pitluck S."/>
            <person name="Kyrpides N."/>
            <person name="Mavromatis K."/>
            <person name="Ivanova N."/>
            <person name="Mikhailova N."/>
            <person name="Chertkov O."/>
            <person name="Brettin T."/>
            <person name="Detter J.C."/>
            <person name="Han C."/>
            <person name="Larimer F."/>
            <person name="Land M."/>
            <person name="Hauser L."/>
            <person name="Markowitz V."/>
            <person name="Cheng J.-F."/>
            <person name="Hugenholtz P."/>
            <person name="Woyke T."/>
            <person name="Wu D."/>
            <person name="Pukall R."/>
            <person name="Steenblock K."/>
            <person name="Schneider S."/>
            <person name="Klenk H.-P."/>
            <person name="Eisen J.A."/>
        </authorList>
    </citation>
    <scope>NUCLEOTIDE SEQUENCE [LARGE SCALE GENOMIC DNA]</scope>
    <source>
        <strain evidence="8">DSM 14684 / CIP 108061 / JCM 11494 / NBRC 100937 / ID131577</strain>
    </source>
</reference>
<feature type="signal peptide" evidence="5">
    <location>
        <begin position="1"/>
        <end position="26"/>
    </location>
</feature>
<dbReference type="InterPro" id="IPR043504">
    <property type="entry name" value="Peptidase_S1_PA_chymotrypsin"/>
</dbReference>
<evidence type="ECO:0000313" key="7">
    <source>
        <dbReference type="EMBL" id="ADB51345.1"/>
    </source>
</evidence>
<evidence type="ECO:0000256" key="5">
    <source>
        <dbReference type="SAM" id="SignalP"/>
    </source>
</evidence>
<dbReference type="PRINTS" id="PR00722">
    <property type="entry name" value="CHYMOTRYPSIN"/>
</dbReference>
<keyword evidence="2" id="KW-1015">Disulfide bond</keyword>
<dbReference type="STRING" id="469383.Cwoe_2926"/>
<dbReference type="EMBL" id="CP001854">
    <property type="protein sequence ID" value="ADB51345.1"/>
    <property type="molecule type" value="Genomic_DNA"/>
</dbReference>